<dbReference type="InterPro" id="IPR058031">
    <property type="entry name" value="AAA_lid_NorR"/>
</dbReference>
<dbReference type="RefSeq" id="WP_255226475.1">
    <property type="nucleotide sequence ID" value="NZ_JAJEKE010000003.1"/>
</dbReference>
<dbReference type="PANTHER" id="PTHR32071:SF57">
    <property type="entry name" value="C4-DICARBOXYLATE TRANSPORT TRANSCRIPTIONAL REGULATORY PROTEIN DCTD"/>
    <property type="match status" value="1"/>
</dbReference>
<keyword evidence="3" id="KW-0805">Transcription regulation</keyword>
<dbReference type="SMART" id="SM00382">
    <property type="entry name" value="AAA"/>
    <property type="match status" value="1"/>
</dbReference>
<proteinExistence type="predicted"/>
<dbReference type="Pfam" id="PF25601">
    <property type="entry name" value="AAA_lid_14"/>
    <property type="match status" value="1"/>
</dbReference>
<dbReference type="InterPro" id="IPR027417">
    <property type="entry name" value="P-loop_NTPase"/>
</dbReference>
<dbReference type="PROSITE" id="PS00688">
    <property type="entry name" value="SIGMA54_INTERACT_3"/>
    <property type="match status" value="1"/>
</dbReference>
<keyword evidence="2" id="KW-0067">ATP-binding</keyword>
<dbReference type="PROSITE" id="PS50045">
    <property type="entry name" value="SIGMA54_INTERACT_4"/>
    <property type="match status" value="1"/>
</dbReference>
<sequence>MSYLKLIDDKIQSLAESLSSILNVETTVVDSSLLRIAGTGDFYHRINESSPENSLFAKVLKNGKPEFNIYEKDNAVCRSCSYGDTCKERKSMIYPIKVEEENIGVVCFASFNQIQDQLMLSKKEEYMEMLKHFAESIEKEIISIKMINKLNMGIAEINGVINSINRCIIILNKEQRIIHINSKAIRILNINFSASKIINRKISDIIKNFKVEDTNNKELVGNWTIENRILKVLYKVNYIILDKKNISTLIDFDALDEIINIAVTYNNDNVITFENIVGCSQVMQEVIDKAKIAAKSDSTIFLYGASGTGKELFARSIHNASFRKDGPFIAINCATLPENLIESELFGYEKGSFTGASPKGKIGKFEQANNGTLFLDEIADLPLHLQAKLLRVLQEKKIDRIGSTTPTDINVRIISATHKNLQEMVRKNQFREDLYYRLNVIPLSLPSLKEREEDVLLCTEYIIKKLCNKMNKPQKYISKDIEEKFLSYSWPGNVRELENVLEYAINFSNDDEIGEEDLPEYFLNNIAKTETKHECVDIEAIDINSLRSLDEMTRDYEKKILKRLLDLYGDTTEGKRTIAKKLNMSITTLYRKLNDY</sequence>
<evidence type="ECO:0000256" key="4">
    <source>
        <dbReference type="ARBA" id="ARBA00023125"/>
    </source>
</evidence>
<dbReference type="CDD" id="cd00009">
    <property type="entry name" value="AAA"/>
    <property type="match status" value="1"/>
</dbReference>
<feature type="domain" description="Sigma-54 factor interaction" evidence="6">
    <location>
        <begin position="276"/>
        <end position="506"/>
    </location>
</feature>
<evidence type="ECO:0000256" key="1">
    <source>
        <dbReference type="ARBA" id="ARBA00022741"/>
    </source>
</evidence>
<dbReference type="InterPro" id="IPR029016">
    <property type="entry name" value="GAF-like_dom_sf"/>
</dbReference>
<dbReference type="InterPro" id="IPR025944">
    <property type="entry name" value="Sigma_54_int_dom_CS"/>
</dbReference>
<dbReference type="Gene3D" id="3.40.50.300">
    <property type="entry name" value="P-loop containing nucleotide triphosphate hydrolases"/>
    <property type="match status" value="1"/>
</dbReference>
<dbReference type="Gene3D" id="3.30.450.40">
    <property type="match status" value="1"/>
</dbReference>
<dbReference type="Pfam" id="PF00158">
    <property type="entry name" value="Sigma54_activat"/>
    <property type="match status" value="1"/>
</dbReference>
<evidence type="ECO:0000313" key="7">
    <source>
        <dbReference type="EMBL" id="MCQ1528952.1"/>
    </source>
</evidence>
<name>A0ABT1NCH7_9FIRM</name>
<dbReference type="Gene3D" id="1.10.8.60">
    <property type="match status" value="1"/>
</dbReference>
<dbReference type="SUPFAM" id="SSF52540">
    <property type="entry name" value="P-loop containing nucleoside triphosphate hydrolases"/>
    <property type="match status" value="1"/>
</dbReference>
<evidence type="ECO:0000313" key="8">
    <source>
        <dbReference type="Proteomes" id="UP001651880"/>
    </source>
</evidence>
<dbReference type="PROSITE" id="PS00676">
    <property type="entry name" value="SIGMA54_INTERACT_2"/>
    <property type="match status" value="1"/>
</dbReference>
<protein>
    <submittedName>
        <fullName evidence="7">Sigma 54-interacting transcriptional regulator</fullName>
    </submittedName>
</protein>
<dbReference type="Proteomes" id="UP001651880">
    <property type="component" value="Unassembled WGS sequence"/>
</dbReference>
<evidence type="ECO:0000256" key="2">
    <source>
        <dbReference type="ARBA" id="ARBA00022840"/>
    </source>
</evidence>
<keyword evidence="4" id="KW-0238">DNA-binding</keyword>
<evidence type="ECO:0000256" key="5">
    <source>
        <dbReference type="ARBA" id="ARBA00023163"/>
    </source>
</evidence>
<keyword evidence="5" id="KW-0804">Transcription</keyword>
<dbReference type="EMBL" id="JAJEKE010000003">
    <property type="protein sequence ID" value="MCQ1528952.1"/>
    <property type="molecule type" value="Genomic_DNA"/>
</dbReference>
<evidence type="ECO:0000259" key="6">
    <source>
        <dbReference type="PROSITE" id="PS50045"/>
    </source>
</evidence>
<reference evidence="7 8" key="1">
    <citation type="submission" date="2021-10" db="EMBL/GenBank/DDBJ databases">
        <title>Lutispora strain m25 sp. nov., a thermophilic, non-spore-forming bacterium isolated from a lab-scale methanogenic bioreactor digesting anaerobic sludge.</title>
        <authorList>
            <person name="El Houari A."/>
            <person name="Mcdonald J."/>
        </authorList>
    </citation>
    <scope>NUCLEOTIDE SEQUENCE [LARGE SCALE GENOMIC DNA]</scope>
    <source>
        <strain evidence="8">m25</strain>
    </source>
</reference>
<comment type="caution">
    <text evidence="7">The sequence shown here is derived from an EMBL/GenBank/DDBJ whole genome shotgun (WGS) entry which is preliminary data.</text>
</comment>
<dbReference type="InterPro" id="IPR025943">
    <property type="entry name" value="Sigma_54_int_dom_ATP-bd_2"/>
</dbReference>
<dbReference type="SUPFAM" id="SSF46689">
    <property type="entry name" value="Homeodomain-like"/>
    <property type="match status" value="1"/>
</dbReference>
<dbReference type="Gene3D" id="1.10.10.60">
    <property type="entry name" value="Homeodomain-like"/>
    <property type="match status" value="1"/>
</dbReference>
<keyword evidence="1" id="KW-0547">Nucleotide-binding</keyword>
<dbReference type="PANTHER" id="PTHR32071">
    <property type="entry name" value="TRANSCRIPTIONAL REGULATORY PROTEIN"/>
    <property type="match status" value="1"/>
</dbReference>
<organism evidence="7 8">
    <name type="scientific">Lutispora saccharofermentans</name>
    <dbReference type="NCBI Taxonomy" id="3024236"/>
    <lineage>
        <taxon>Bacteria</taxon>
        <taxon>Bacillati</taxon>
        <taxon>Bacillota</taxon>
        <taxon>Clostridia</taxon>
        <taxon>Lutisporales</taxon>
        <taxon>Lutisporaceae</taxon>
        <taxon>Lutispora</taxon>
    </lineage>
</organism>
<dbReference type="InterPro" id="IPR003593">
    <property type="entry name" value="AAA+_ATPase"/>
</dbReference>
<accession>A0ABT1NCH7</accession>
<gene>
    <name evidence="7" type="ORF">LJD61_05245</name>
</gene>
<dbReference type="Gene3D" id="3.30.450.20">
    <property type="entry name" value="PAS domain"/>
    <property type="match status" value="1"/>
</dbReference>
<keyword evidence="8" id="KW-1185">Reference proteome</keyword>
<dbReference type="InterPro" id="IPR002078">
    <property type="entry name" value="Sigma_54_int"/>
</dbReference>
<dbReference type="InterPro" id="IPR009057">
    <property type="entry name" value="Homeodomain-like_sf"/>
</dbReference>
<evidence type="ECO:0000256" key="3">
    <source>
        <dbReference type="ARBA" id="ARBA00023015"/>
    </source>
</evidence>